<feature type="chain" id="PRO_5045564843" evidence="2">
    <location>
        <begin position="39"/>
        <end position="333"/>
    </location>
</feature>
<keyword evidence="4" id="KW-0449">Lipoprotein</keyword>
<name>A0ABR6XLA7_9BURK</name>
<feature type="domain" description="Haem-binding uptake Tiki superfamily ChaN" evidence="3">
    <location>
        <begin position="64"/>
        <end position="258"/>
    </location>
</feature>
<dbReference type="PIRSF" id="PIRSF020419">
    <property type="entry name" value="Fe_uptake_reg_CjrA_prd"/>
    <property type="match status" value="1"/>
</dbReference>
<dbReference type="CDD" id="cd14727">
    <property type="entry name" value="ChanN-like"/>
    <property type="match status" value="1"/>
</dbReference>
<comment type="caution">
    <text evidence="4">The sequence shown here is derived from an EMBL/GenBank/DDBJ whole genome shotgun (WGS) entry which is preliminary data.</text>
</comment>
<proteinExistence type="predicted"/>
<dbReference type="SUPFAM" id="SSF159501">
    <property type="entry name" value="EreA/ChaN-like"/>
    <property type="match status" value="1"/>
</dbReference>
<feature type="signal peptide" evidence="2">
    <location>
        <begin position="1"/>
        <end position="38"/>
    </location>
</feature>
<reference evidence="4 5" key="1">
    <citation type="submission" date="2020-08" db="EMBL/GenBank/DDBJ databases">
        <title>Novel species isolated from subtropical streams in China.</title>
        <authorList>
            <person name="Lu H."/>
        </authorList>
    </citation>
    <scope>NUCLEOTIDE SEQUENCE [LARGE SCALE GENOMIC DNA]</scope>
    <source>
        <strain evidence="4 5">CCTCC AB 2015119</strain>
    </source>
</reference>
<evidence type="ECO:0000256" key="1">
    <source>
        <dbReference type="SAM" id="MobiDB-lite"/>
    </source>
</evidence>
<evidence type="ECO:0000313" key="4">
    <source>
        <dbReference type="EMBL" id="MBC3813136.1"/>
    </source>
</evidence>
<gene>
    <name evidence="4" type="ORF">H8K26_16970</name>
</gene>
<dbReference type="InterPro" id="IPR016773">
    <property type="entry name" value="Fe3_uptake_reg_CjrA_prd"/>
</dbReference>
<accession>A0ABR6XLA7</accession>
<organism evidence="4 5">
    <name type="scientific">Undibacterium aquatile</name>
    <dbReference type="NCBI Taxonomy" id="1537398"/>
    <lineage>
        <taxon>Bacteria</taxon>
        <taxon>Pseudomonadati</taxon>
        <taxon>Pseudomonadota</taxon>
        <taxon>Betaproteobacteria</taxon>
        <taxon>Burkholderiales</taxon>
        <taxon>Oxalobacteraceae</taxon>
        <taxon>Undibacterium</taxon>
    </lineage>
</organism>
<dbReference type="RefSeq" id="WP_190481133.1">
    <property type="nucleotide sequence ID" value="NZ_JACOFT010000007.1"/>
</dbReference>
<protein>
    <submittedName>
        <fullName evidence="4">ChaN family lipoprotein</fullName>
    </submittedName>
</protein>
<dbReference type="InterPro" id="IPR007314">
    <property type="entry name" value="Cofac_haem-bd_dom"/>
</dbReference>
<evidence type="ECO:0000259" key="3">
    <source>
        <dbReference type="Pfam" id="PF04187"/>
    </source>
</evidence>
<dbReference type="Gene3D" id="3.40.50.11550">
    <property type="match status" value="2"/>
</dbReference>
<dbReference type="Proteomes" id="UP000637632">
    <property type="component" value="Unassembled WGS sequence"/>
</dbReference>
<keyword evidence="2" id="KW-0732">Signal</keyword>
<evidence type="ECO:0000313" key="5">
    <source>
        <dbReference type="Proteomes" id="UP000637632"/>
    </source>
</evidence>
<dbReference type="EMBL" id="JACOFT010000007">
    <property type="protein sequence ID" value="MBC3813136.1"/>
    <property type="molecule type" value="Genomic_DNA"/>
</dbReference>
<dbReference type="Pfam" id="PF04187">
    <property type="entry name" value="Cofac_haem_bdg"/>
    <property type="match status" value="1"/>
</dbReference>
<keyword evidence="5" id="KW-1185">Reference proteome</keyword>
<feature type="compositionally biased region" description="Low complexity" evidence="1">
    <location>
        <begin position="316"/>
        <end position="327"/>
    </location>
</feature>
<evidence type="ECO:0000256" key="2">
    <source>
        <dbReference type="SAM" id="SignalP"/>
    </source>
</evidence>
<sequence length="333" mass="36347">MAPMEKVNIVMKKYTTRYHWTSFVAATLLSTMSLAAMAQTTHPLEGRIWDTRSNSFVSEDAAYNAAASSRYVLLGEKHDSTFHHQLQLQALQALQQRHQGKAPLTLAMEQFDSEYQSALSAAVKAGVKDAEQLADAGMLNRKGWQWPMYKSLITFTATHDWSFIAANLSRKDARAIAMGTMTSDLPKADTSQIAALENEIVQGHCGQRPAPAQLAAIVTAQRARDARMATAIEASASPVVLIAGSGHVRRDLAVPRYLKNNASTLTIAYVEINDGHYSPQDYDTIGFDLVWFTPRTKREDSCAMPIGGIVSGAAVTSTPETSSSTPSPKKEKQ</sequence>
<feature type="region of interest" description="Disordered" evidence="1">
    <location>
        <begin position="313"/>
        <end position="333"/>
    </location>
</feature>